<dbReference type="HOGENOM" id="CLU_1816986_0_0_1"/>
<evidence type="ECO:0000256" key="2">
    <source>
        <dbReference type="ARBA" id="ARBA00022771"/>
    </source>
</evidence>
<organism evidence="6 7">
    <name type="scientific">Serendipita vermifera MAFF 305830</name>
    <dbReference type="NCBI Taxonomy" id="933852"/>
    <lineage>
        <taxon>Eukaryota</taxon>
        <taxon>Fungi</taxon>
        <taxon>Dikarya</taxon>
        <taxon>Basidiomycota</taxon>
        <taxon>Agaricomycotina</taxon>
        <taxon>Agaricomycetes</taxon>
        <taxon>Sebacinales</taxon>
        <taxon>Serendipitaceae</taxon>
        <taxon>Serendipita</taxon>
    </lineage>
</organism>
<dbReference type="GO" id="GO:0008270">
    <property type="term" value="F:zinc ion binding"/>
    <property type="evidence" value="ECO:0007669"/>
    <property type="project" value="UniProtKB-KW"/>
</dbReference>
<proteinExistence type="predicted"/>
<name>A0A0C2W0T4_SERVB</name>
<reference evidence="6 7" key="1">
    <citation type="submission" date="2014-04" db="EMBL/GenBank/DDBJ databases">
        <authorList>
            <consortium name="DOE Joint Genome Institute"/>
            <person name="Kuo A."/>
            <person name="Zuccaro A."/>
            <person name="Kohler A."/>
            <person name="Nagy L.G."/>
            <person name="Floudas D."/>
            <person name="Copeland A."/>
            <person name="Barry K.W."/>
            <person name="Cichocki N."/>
            <person name="Veneault-Fourrey C."/>
            <person name="LaButti K."/>
            <person name="Lindquist E.A."/>
            <person name="Lipzen A."/>
            <person name="Lundell T."/>
            <person name="Morin E."/>
            <person name="Murat C."/>
            <person name="Sun H."/>
            <person name="Tunlid A."/>
            <person name="Henrissat B."/>
            <person name="Grigoriev I.V."/>
            <person name="Hibbett D.S."/>
            <person name="Martin F."/>
            <person name="Nordberg H.P."/>
            <person name="Cantor M.N."/>
            <person name="Hua S.X."/>
        </authorList>
    </citation>
    <scope>NUCLEOTIDE SEQUENCE [LARGE SCALE GENOMIC DNA]</scope>
    <source>
        <strain evidence="6 7">MAFF 305830</strain>
    </source>
</reference>
<evidence type="ECO:0000256" key="4">
    <source>
        <dbReference type="PROSITE-ProRule" id="PRU00134"/>
    </source>
</evidence>
<evidence type="ECO:0000313" key="6">
    <source>
        <dbReference type="EMBL" id="KIM20098.1"/>
    </source>
</evidence>
<protein>
    <recommendedName>
        <fullName evidence="5">MYND-type domain-containing protein</fullName>
    </recommendedName>
</protein>
<dbReference type="Proteomes" id="UP000054097">
    <property type="component" value="Unassembled WGS sequence"/>
</dbReference>
<reference evidence="7" key="2">
    <citation type="submission" date="2015-01" db="EMBL/GenBank/DDBJ databases">
        <title>Evolutionary Origins and Diversification of the Mycorrhizal Mutualists.</title>
        <authorList>
            <consortium name="DOE Joint Genome Institute"/>
            <consortium name="Mycorrhizal Genomics Consortium"/>
            <person name="Kohler A."/>
            <person name="Kuo A."/>
            <person name="Nagy L.G."/>
            <person name="Floudas D."/>
            <person name="Copeland A."/>
            <person name="Barry K.W."/>
            <person name="Cichocki N."/>
            <person name="Veneault-Fourrey C."/>
            <person name="LaButti K."/>
            <person name="Lindquist E.A."/>
            <person name="Lipzen A."/>
            <person name="Lundell T."/>
            <person name="Morin E."/>
            <person name="Murat C."/>
            <person name="Riley R."/>
            <person name="Ohm R."/>
            <person name="Sun H."/>
            <person name="Tunlid A."/>
            <person name="Henrissat B."/>
            <person name="Grigoriev I.V."/>
            <person name="Hibbett D.S."/>
            <person name="Martin F."/>
        </authorList>
    </citation>
    <scope>NUCLEOTIDE SEQUENCE [LARGE SCALE GENOMIC DNA]</scope>
    <source>
        <strain evidence="7">MAFF 305830</strain>
    </source>
</reference>
<dbReference type="EMBL" id="KN824476">
    <property type="protein sequence ID" value="KIM20098.1"/>
    <property type="molecule type" value="Genomic_DNA"/>
</dbReference>
<dbReference type="AlphaFoldDB" id="A0A0C2W0T4"/>
<sequence>MCDEASLVLYEKRLWSGEDKAALKKISKKFQTEAALAKRSSARGRRVCDGCRKASDEEDNLLHACAGCMKRLGVPAYYCSRACQKKTWKTHKLICGQDNGVTMLFYQELRPKVCRRAGQIISPRLEETHSLFVRHQCREDPI</sequence>
<evidence type="ECO:0000259" key="5">
    <source>
        <dbReference type="PROSITE" id="PS50865"/>
    </source>
</evidence>
<dbReference type="Pfam" id="PF01753">
    <property type="entry name" value="zf-MYND"/>
    <property type="match status" value="1"/>
</dbReference>
<keyword evidence="1" id="KW-0479">Metal-binding</keyword>
<dbReference type="OrthoDB" id="432970at2759"/>
<keyword evidence="3" id="KW-0862">Zinc</keyword>
<gene>
    <name evidence="6" type="ORF">M408DRAFT_310377</name>
</gene>
<evidence type="ECO:0000256" key="1">
    <source>
        <dbReference type="ARBA" id="ARBA00022723"/>
    </source>
</evidence>
<dbReference type="Gene3D" id="6.10.140.2220">
    <property type="match status" value="1"/>
</dbReference>
<evidence type="ECO:0000313" key="7">
    <source>
        <dbReference type="Proteomes" id="UP000054097"/>
    </source>
</evidence>
<keyword evidence="7" id="KW-1185">Reference proteome</keyword>
<dbReference type="InterPro" id="IPR002893">
    <property type="entry name" value="Znf_MYND"/>
</dbReference>
<feature type="domain" description="MYND-type" evidence="5">
    <location>
        <begin position="48"/>
        <end position="95"/>
    </location>
</feature>
<accession>A0A0C2W0T4</accession>
<keyword evidence="2 4" id="KW-0863">Zinc-finger</keyword>
<dbReference type="PROSITE" id="PS50865">
    <property type="entry name" value="ZF_MYND_2"/>
    <property type="match status" value="1"/>
</dbReference>
<dbReference type="SUPFAM" id="SSF144232">
    <property type="entry name" value="HIT/MYND zinc finger-like"/>
    <property type="match status" value="1"/>
</dbReference>
<evidence type="ECO:0000256" key="3">
    <source>
        <dbReference type="ARBA" id="ARBA00022833"/>
    </source>
</evidence>